<feature type="domain" description="Luciferase-like" evidence="2">
    <location>
        <begin position="12"/>
        <end position="314"/>
    </location>
</feature>
<protein>
    <recommendedName>
        <fullName evidence="2">Luciferase-like domain-containing protein</fullName>
    </recommendedName>
</protein>
<dbReference type="Proteomes" id="UP000025947">
    <property type="component" value="Unassembled WGS sequence"/>
</dbReference>
<name>A0A051TVP1_9MYCO</name>
<dbReference type="EMBL" id="JLXW01000010">
    <property type="protein sequence ID" value="KBZ61042.1"/>
    <property type="molecule type" value="Genomic_DNA"/>
</dbReference>
<dbReference type="SUPFAM" id="SSF51679">
    <property type="entry name" value="Bacterial luciferase-like"/>
    <property type="match status" value="1"/>
</dbReference>
<evidence type="ECO:0000259" key="2">
    <source>
        <dbReference type="Pfam" id="PF00296"/>
    </source>
</evidence>
<dbReference type="InterPro" id="IPR036661">
    <property type="entry name" value="Luciferase-like_sf"/>
</dbReference>
<dbReference type="Gene3D" id="3.20.20.30">
    <property type="entry name" value="Luciferase-like domain"/>
    <property type="match status" value="1"/>
</dbReference>
<evidence type="ECO:0000313" key="3">
    <source>
        <dbReference type="EMBL" id="KBZ61042.1"/>
    </source>
</evidence>
<accession>A0A051TVP1</accession>
<sequence length="338" mass="35713">MPGASTDPVAGLAEAVAAERLGLGSVWVSERWAAKELGSLAGALAVATERVRIIAGITHFGTRHPVALAGLATTTQALSRGRFVLGLGRSLPDLWPMLGLPTPTVQLMEDHAQILQDIWAGKTVSYSGPAGVFPRVFASDQPDVRRPPLLLAAIGPKTLALAGRAFDGVILHPFLTPTAVALSREIVRAAAVEAGRDPDAVRVYGEIVVAPDSGGDATDRIVAARALTYFDMRGLAEALFTANGWDMAILGKIRSHPHMKRVSTFADFDLTIEERIEVVHDTVPGDWLRDTSGSGDAAEIAGQLRTYLDAGIDELVLHGANPTELASVVTAFAPEPRS</sequence>
<dbReference type="PANTHER" id="PTHR43244">
    <property type="match status" value="1"/>
</dbReference>
<dbReference type="CDD" id="cd01097">
    <property type="entry name" value="Tetrahydromethanopterin_reductase"/>
    <property type="match status" value="1"/>
</dbReference>
<dbReference type="InterPro" id="IPR050564">
    <property type="entry name" value="F420-G6PD/mer"/>
</dbReference>
<keyword evidence="4" id="KW-1185">Reference proteome</keyword>
<dbReference type="PATRIC" id="fig|1324261.3.peg.4033"/>
<reference evidence="3 4" key="1">
    <citation type="submission" date="2014-04" db="EMBL/GenBank/DDBJ databases">
        <title>The Genome Sequence of Mycobacterium tuberculosis TKK-01-0051.</title>
        <authorList>
            <consortium name="The Broad Institute Genomics Platform"/>
            <consortium name="The Broad Institute Genome Sequencing Center for Infectious Disease"/>
            <person name="Earl A.M."/>
            <person name="Cohen K."/>
            <person name="Pym A."/>
            <person name="Bishai W."/>
            <person name="Maharaj K."/>
            <person name="Desjardins C."/>
            <person name="Abeel T."/>
            <person name="Young S."/>
            <person name="Zeng Q."/>
            <person name="Gargeya S."/>
            <person name="Abouelleil A."/>
            <person name="Alvarado L."/>
            <person name="Chapman S.B."/>
            <person name="Gainer-Dewar J."/>
            <person name="Goldberg J."/>
            <person name="Griggs A."/>
            <person name="Gujja S."/>
            <person name="Hansen M."/>
            <person name="Howarth C."/>
            <person name="Imamovic A."/>
            <person name="Larimer J."/>
            <person name="Murphy C."/>
            <person name="Naylor J."/>
            <person name="Pearson M."/>
            <person name="Poon T.W."/>
            <person name="Priest M."/>
            <person name="Roberts A."/>
            <person name="Saif S."/>
            <person name="Shea T."/>
            <person name="Sykes S."/>
            <person name="Wortman J."/>
            <person name="Nusbaum C."/>
            <person name="Birren B."/>
        </authorList>
    </citation>
    <scope>NUCLEOTIDE SEQUENCE [LARGE SCALE GENOMIC DNA]</scope>
    <source>
        <strain evidence="3 4">TKK-01-0051</strain>
    </source>
</reference>
<dbReference type="NCBIfam" id="TIGR03857">
    <property type="entry name" value="F420_MSMEG_2249"/>
    <property type="match status" value="1"/>
</dbReference>
<dbReference type="InterPro" id="IPR022378">
    <property type="entry name" value="F420_OxRdatse_MSMEG2249_pred"/>
</dbReference>
<organism evidence="3 4">
    <name type="scientific">Mycobacterium [tuberculosis] TKK-01-0051</name>
    <dbReference type="NCBI Taxonomy" id="1324261"/>
    <lineage>
        <taxon>Bacteria</taxon>
        <taxon>Bacillati</taxon>
        <taxon>Actinomycetota</taxon>
        <taxon>Actinomycetes</taxon>
        <taxon>Mycobacteriales</taxon>
        <taxon>Mycobacteriaceae</taxon>
        <taxon>Mycobacterium</taxon>
        <taxon>Mycobacterium avium complex (MAC)</taxon>
    </lineage>
</organism>
<proteinExistence type="predicted"/>
<dbReference type="Pfam" id="PF00296">
    <property type="entry name" value="Bac_luciferase"/>
    <property type="match status" value="1"/>
</dbReference>
<dbReference type="PANTHER" id="PTHR43244:SF1">
    <property type="entry name" value="5,10-METHYLENETETRAHYDROMETHANOPTERIN REDUCTASE"/>
    <property type="match status" value="1"/>
</dbReference>
<gene>
    <name evidence="3" type="ORF">K875_03993</name>
</gene>
<dbReference type="InterPro" id="IPR011251">
    <property type="entry name" value="Luciferase-like_dom"/>
</dbReference>
<keyword evidence="1" id="KW-0560">Oxidoreductase</keyword>
<comment type="caution">
    <text evidence="3">The sequence shown here is derived from an EMBL/GenBank/DDBJ whole genome shotgun (WGS) entry which is preliminary data.</text>
</comment>
<evidence type="ECO:0000256" key="1">
    <source>
        <dbReference type="ARBA" id="ARBA00023002"/>
    </source>
</evidence>
<dbReference type="GO" id="GO:0016705">
    <property type="term" value="F:oxidoreductase activity, acting on paired donors, with incorporation or reduction of molecular oxygen"/>
    <property type="evidence" value="ECO:0007669"/>
    <property type="project" value="InterPro"/>
</dbReference>
<dbReference type="HOGENOM" id="CLU_027853_5_3_11"/>
<evidence type="ECO:0000313" key="4">
    <source>
        <dbReference type="Proteomes" id="UP000025947"/>
    </source>
</evidence>
<dbReference type="AlphaFoldDB" id="A0A051TVP1"/>